<reference evidence="3" key="2">
    <citation type="submission" date="2009-11" db="EMBL/GenBank/DDBJ databases">
        <title>The Genome Sequence of Allomyces macrogynus strain ATCC 38327.</title>
        <authorList>
            <consortium name="The Broad Institute Genome Sequencing Platform"/>
            <person name="Russ C."/>
            <person name="Cuomo C."/>
            <person name="Shea T."/>
            <person name="Young S.K."/>
            <person name="Zeng Q."/>
            <person name="Koehrsen M."/>
            <person name="Haas B."/>
            <person name="Borodovsky M."/>
            <person name="Guigo R."/>
            <person name="Alvarado L."/>
            <person name="Berlin A."/>
            <person name="Borenstein D."/>
            <person name="Chen Z."/>
            <person name="Engels R."/>
            <person name="Freedman E."/>
            <person name="Gellesch M."/>
            <person name="Goldberg J."/>
            <person name="Griggs A."/>
            <person name="Gujja S."/>
            <person name="Heiman D."/>
            <person name="Hepburn T."/>
            <person name="Howarth C."/>
            <person name="Jen D."/>
            <person name="Larson L."/>
            <person name="Lewis B."/>
            <person name="Mehta T."/>
            <person name="Park D."/>
            <person name="Pearson M."/>
            <person name="Roberts A."/>
            <person name="Saif S."/>
            <person name="Shenoy N."/>
            <person name="Sisk P."/>
            <person name="Stolte C."/>
            <person name="Sykes S."/>
            <person name="Walk T."/>
            <person name="White J."/>
            <person name="Yandava C."/>
            <person name="Burger G."/>
            <person name="Gray M.W."/>
            <person name="Holland P.W.H."/>
            <person name="King N."/>
            <person name="Lang F.B.F."/>
            <person name="Roger A.J."/>
            <person name="Ruiz-Trillo I."/>
            <person name="Lander E."/>
            <person name="Nusbaum C."/>
        </authorList>
    </citation>
    <scope>NUCLEOTIDE SEQUENCE [LARGE SCALE GENOMIC DNA]</scope>
    <source>
        <strain evidence="3">ATCC 38327</strain>
    </source>
</reference>
<evidence type="ECO:0000256" key="1">
    <source>
        <dbReference type="SAM" id="MobiDB-lite"/>
    </source>
</evidence>
<feature type="region of interest" description="Disordered" evidence="1">
    <location>
        <begin position="237"/>
        <end position="262"/>
    </location>
</feature>
<name>A0A0L0RZE2_ALLM3</name>
<dbReference type="EMBL" id="GG745329">
    <property type="protein sequence ID" value="KNE55698.1"/>
    <property type="molecule type" value="Genomic_DNA"/>
</dbReference>
<dbReference type="eggNOG" id="KOG3595">
    <property type="taxonomic scope" value="Eukaryota"/>
</dbReference>
<feature type="compositionally biased region" description="Basic residues" evidence="1">
    <location>
        <begin position="247"/>
        <end position="262"/>
    </location>
</feature>
<dbReference type="Proteomes" id="UP000054350">
    <property type="component" value="Unassembled WGS sequence"/>
</dbReference>
<organism evidence="2 3">
    <name type="scientific">Allomyces macrogynus (strain ATCC 38327)</name>
    <name type="common">Allomyces javanicus var. macrogynus</name>
    <dbReference type="NCBI Taxonomy" id="578462"/>
    <lineage>
        <taxon>Eukaryota</taxon>
        <taxon>Fungi</taxon>
        <taxon>Fungi incertae sedis</taxon>
        <taxon>Blastocladiomycota</taxon>
        <taxon>Blastocladiomycetes</taxon>
        <taxon>Blastocladiales</taxon>
        <taxon>Blastocladiaceae</taxon>
        <taxon>Allomyces</taxon>
    </lineage>
</organism>
<dbReference type="STRING" id="578462.A0A0L0RZE2"/>
<gene>
    <name evidence="2" type="ORF">AMAG_17807</name>
</gene>
<dbReference type="OrthoDB" id="2143533at2759"/>
<accession>A0A0L0RZE2</accession>
<reference evidence="2 3" key="1">
    <citation type="submission" date="2009-11" db="EMBL/GenBank/DDBJ databases">
        <title>Annotation of Allomyces macrogynus ATCC 38327.</title>
        <authorList>
            <consortium name="The Broad Institute Genome Sequencing Platform"/>
            <person name="Russ C."/>
            <person name="Cuomo C."/>
            <person name="Burger G."/>
            <person name="Gray M.W."/>
            <person name="Holland P.W.H."/>
            <person name="King N."/>
            <person name="Lang F.B.F."/>
            <person name="Roger A.J."/>
            <person name="Ruiz-Trillo I."/>
            <person name="Young S.K."/>
            <person name="Zeng Q."/>
            <person name="Gargeya S."/>
            <person name="Fitzgerald M."/>
            <person name="Haas B."/>
            <person name="Abouelleil A."/>
            <person name="Alvarado L."/>
            <person name="Arachchi H.M."/>
            <person name="Berlin A."/>
            <person name="Chapman S.B."/>
            <person name="Gearin G."/>
            <person name="Goldberg J."/>
            <person name="Griggs A."/>
            <person name="Gujja S."/>
            <person name="Hansen M."/>
            <person name="Heiman D."/>
            <person name="Howarth C."/>
            <person name="Larimer J."/>
            <person name="Lui A."/>
            <person name="MacDonald P.J.P."/>
            <person name="McCowen C."/>
            <person name="Montmayeur A."/>
            <person name="Murphy C."/>
            <person name="Neiman D."/>
            <person name="Pearson M."/>
            <person name="Priest M."/>
            <person name="Roberts A."/>
            <person name="Saif S."/>
            <person name="Shea T."/>
            <person name="Sisk P."/>
            <person name="Stolte C."/>
            <person name="Sykes S."/>
            <person name="Wortman J."/>
            <person name="Nusbaum C."/>
            <person name="Birren B."/>
        </authorList>
    </citation>
    <scope>NUCLEOTIDE SEQUENCE [LARGE SCALE GENOMIC DNA]</scope>
    <source>
        <strain evidence="2 3">ATCC 38327</strain>
    </source>
</reference>
<evidence type="ECO:0000313" key="2">
    <source>
        <dbReference type="EMBL" id="KNE55698.1"/>
    </source>
</evidence>
<keyword evidence="3" id="KW-1185">Reference proteome</keyword>
<protein>
    <submittedName>
        <fullName evidence="2">Uncharacterized protein</fullName>
    </submittedName>
</protein>
<dbReference type="VEuPathDB" id="FungiDB:AMAG_17807"/>
<sequence length="262" mass="28072">MSSSMPSTLPADGVGDFAPSVHGADLAANPSAAAVDGIDGAPAQGPPVPSISPEEVVAAMAAAADARTREDAAAAYAALEARFLKLVTLAGFHPRDHWTHAHADLLRAFAHDAAQRRLILYMDAVPSPHLVMGDALPTSKVHELMYVLRNATPATTAPGSTMELDGAPLTAATLTRRVQYGAFARWVLDSLVMLMNGVYVPLFLDNRGWPDTVRKDFAGQLHKFMAVLTDTAFHSQGHTVPTCQRSGCRRPKKWPRHPTPRT</sequence>
<proteinExistence type="predicted"/>
<dbReference type="AlphaFoldDB" id="A0A0L0RZE2"/>
<evidence type="ECO:0000313" key="3">
    <source>
        <dbReference type="Proteomes" id="UP000054350"/>
    </source>
</evidence>